<reference evidence="2" key="1">
    <citation type="journal article" date="2020" name="Int. J. Syst. Evol. Microbiol.">
        <title>Notification of changes in taxonomic opinion previously published outside the IJSEM.</title>
        <authorList>
            <person name="Oren A."/>
            <person name="Garrity G."/>
        </authorList>
    </citation>
    <scope>NUCLEOTIDE SEQUENCE</scope>
    <source>
        <strain evidence="2">TCYB15</strain>
    </source>
</reference>
<dbReference type="CDD" id="cd04301">
    <property type="entry name" value="NAT_SF"/>
    <property type="match status" value="1"/>
</dbReference>
<gene>
    <name evidence="2" type="ORF">ABM428_05575</name>
</gene>
<dbReference type="RefSeq" id="WP_353628250.1">
    <property type="nucleotide sequence ID" value="NZ_CP159193.1"/>
</dbReference>
<dbReference type="PROSITE" id="PS51186">
    <property type="entry name" value="GNAT"/>
    <property type="match status" value="1"/>
</dbReference>
<dbReference type="SUPFAM" id="SSF55729">
    <property type="entry name" value="Acyl-CoA N-acyltransferases (Nat)"/>
    <property type="match status" value="1"/>
</dbReference>
<feature type="domain" description="N-acetyltransferase" evidence="1">
    <location>
        <begin position="11"/>
        <end position="163"/>
    </location>
</feature>
<reference evidence="2" key="2">
    <citation type="submission" date="2024-06" db="EMBL/GenBank/DDBJ databases">
        <authorList>
            <person name="Deng Y."/>
        </authorList>
    </citation>
    <scope>NUCLEOTIDE SEQUENCE</scope>
    <source>
        <strain evidence="2">TCYB15</strain>
    </source>
</reference>
<dbReference type="KEGG" id="suly:ABM428_05575"/>
<protein>
    <submittedName>
        <fullName evidence="2">GNAT family N-acetyltransferase</fullName>
    </submittedName>
</protein>
<dbReference type="AlphaFoldDB" id="A0AAU8C5G0"/>
<dbReference type="GO" id="GO:0016747">
    <property type="term" value="F:acyltransferase activity, transferring groups other than amino-acyl groups"/>
    <property type="evidence" value="ECO:0007669"/>
    <property type="project" value="InterPro"/>
</dbReference>
<evidence type="ECO:0000313" key="2">
    <source>
        <dbReference type="EMBL" id="XCF11311.1"/>
    </source>
</evidence>
<dbReference type="InterPro" id="IPR016181">
    <property type="entry name" value="Acyl_CoA_acyltransferase"/>
</dbReference>
<sequence>MERSSPEIMPLTLSTLQQSRIEHYSRLSAASRSQRFMGSISDEALTCFAQQSRPDLTLAIERDSAPRAMLELYFGENKHAEVGLSVEDAYQGCGLGRTLFERGLSEARAHNMLTVDVIFVRSNIAMHKLCVDEGGDVECIGSECTAQLRTDCEQFANLAKTEGVQT</sequence>
<name>A0AAU8C5G0_9RHOB</name>
<proteinExistence type="predicted"/>
<accession>A0AAU8C5G0</accession>
<dbReference type="Pfam" id="PF00583">
    <property type="entry name" value="Acetyltransf_1"/>
    <property type="match status" value="1"/>
</dbReference>
<dbReference type="InterPro" id="IPR000182">
    <property type="entry name" value="GNAT_dom"/>
</dbReference>
<dbReference type="Gene3D" id="3.40.630.30">
    <property type="match status" value="1"/>
</dbReference>
<organism evidence="2">
    <name type="scientific">Sulfitobacter sp. TCYB15</name>
    <dbReference type="NCBI Taxonomy" id="3229275"/>
    <lineage>
        <taxon>Bacteria</taxon>
        <taxon>Pseudomonadati</taxon>
        <taxon>Pseudomonadota</taxon>
        <taxon>Alphaproteobacteria</taxon>
        <taxon>Rhodobacterales</taxon>
        <taxon>Roseobacteraceae</taxon>
        <taxon>Sulfitobacter</taxon>
    </lineage>
</organism>
<dbReference type="EMBL" id="CP159193">
    <property type="protein sequence ID" value="XCF11311.1"/>
    <property type="molecule type" value="Genomic_DNA"/>
</dbReference>
<evidence type="ECO:0000259" key="1">
    <source>
        <dbReference type="PROSITE" id="PS51186"/>
    </source>
</evidence>